<proteinExistence type="predicted"/>
<name>A0ABY4SEN1_AQUTE</name>
<evidence type="ECO:0000313" key="1">
    <source>
        <dbReference type="EMBL" id="URI11035.1"/>
    </source>
</evidence>
<gene>
    <name evidence="1" type="ORF">MW290_18880</name>
</gene>
<dbReference type="Proteomes" id="UP001056201">
    <property type="component" value="Chromosome 2"/>
</dbReference>
<keyword evidence="2" id="KW-1185">Reference proteome</keyword>
<sequence length="68" mass="7366">MNTTTSAAGARFVTTPAGIRIGCCAQRQPAPHMDDDALRLQRALIGQRSPSTRVLRNLFQALTKGVTR</sequence>
<dbReference type="RefSeq" id="WP_250199233.1">
    <property type="nucleotide sequence ID" value="NZ_CP097636.1"/>
</dbReference>
<evidence type="ECO:0000313" key="2">
    <source>
        <dbReference type="Proteomes" id="UP001056201"/>
    </source>
</evidence>
<protein>
    <submittedName>
        <fullName evidence="1">Uncharacterized protein</fullName>
    </submittedName>
</protein>
<dbReference type="EMBL" id="CP097636">
    <property type="protein sequence ID" value="URI11035.1"/>
    <property type="molecule type" value="Genomic_DNA"/>
</dbReference>
<accession>A0ABY4SEN1</accession>
<reference evidence="1" key="1">
    <citation type="submission" date="2022-05" db="EMBL/GenBank/DDBJ databases">
        <title>An RpoN-dependent PEP-CTERM gene is involved in floc formation of an Aquincola tertiaricarbonis strain.</title>
        <authorList>
            <person name="Qiu D."/>
            <person name="Xia M."/>
        </authorList>
    </citation>
    <scope>NUCLEOTIDE SEQUENCE</scope>
    <source>
        <strain evidence="1">RN12</strain>
    </source>
</reference>
<organism evidence="1 2">
    <name type="scientific">Aquincola tertiaricarbonis</name>
    <dbReference type="NCBI Taxonomy" id="391953"/>
    <lineage>
        <taxon>Bacteria</taxon>
        <taxon>Pseudomonadati</taxon>
        <taxon>Pseudomonadota</taxon>
        <taxon>Betaproteobacteria</taxon>
        <taxon>Burkholderiales</taxon>
        <taxon>Sphaerotilaceae</taxon>
        <taxon>Aquincola</taxon>
    </lineage>
</organism>